<dbReference type="Proteomes" id="UP000324222">
    <property type="component" value="Unassembled WGS sequence"/>
</dbReference>
<comment type="caution">
    <text evidence="1">The sequence shown here is derived from an EMBL/GenBank/DDBJ whole genome shotgun (WGS) entry which is preliminary data.</text>
</comment>
<dbReference type="AlphaFoldDB" id="A0A5B7HHN5"/>
<proteinExistence type="predicted"/>
<sequence>MVNAVADPLCIYIGSTITTLPKRITAHLQDGTIKKHHVTNHADTTFNCKKIEENTVIKNHAKSAYG</sequence>
<name>A0A5B7HHN5_PORTR</name>
<organism evidence="1 2">
    <name type="scientific">Portunus trituberculatus</name>
    <name type="common">Swimming crab</name>
    <name type="synonym">Neptunus trituberculatus</name>
    <dbReference type="NCBI Taxonomy" id="210409"/>
    <lineage>
        <taxon>Eukaryota</taxon>
        <taxon>Metazoa</taxon>
        <taxon>Ecdysozoa</taxon>
        <taxon>Arthropoda</taxon>
        <taxon>Crustacea</taxon>
        <taxon>Multicrustacea</taxon>
        <taxon>Malacostraca</taxon>
        <taxon>Eumalacostraca</taxon>
        <taxon>Eucarida</taxon>
        <taxon>Decapoda</taxon>
        <taxon>Pleocyemata</taxon>
        <taxon>Brachyura</taxon>
        <taxon>Eubrachyura</taxon>
        <taxon>Portunoidea</taxon>
        <taxon>Portunidae</taxon>
        <taxon>Portuninae</taxon>
        <taxon>Portunus</taxon>
    </lineage>
</organism>
<dbReference type="EMBL" id="VSRR010029414">
    <property type="protein sequence ID" value="MPC69436.1"/>
    <property type="molecule type" value="Genomic_DNA"/>
</dbReference>
<keyword evidence="2" id="KW-1185">Reference proteome</keyword>
<reference evidence="1 2" key="1">
    <citation type="submission" date="2019-05" db="EMBL/GenBank/DDBJ databases">
        <title>Another draft genome of Portunus trituberculatus and its Hox gene families provides insights of decapod evolution.</title>
        <authorList>
            <person name="Jeong J.-H."/>
            <person name="Song I."/>
            <person name="Kim S."/>
            <person name="Choi T."/>
            <person name="Kim D."/>
            <person name="Ryu S."/>
            <person name="Kim W."/>
        </authorList>
    </citation>
    <scope>NUCLEOTIDE SEQUENCE [LARGE SCALE GENOMIC DNA]</scope>
    <source>
        <tissue evidence="1">Muscle</tissue>
    </source>
</reference>
<evidence type="ECO:0000313" key="1">
    <source>
        <dbReference type="EMBL" id="MPC69436.1"/>
    </source>
</evidence>
<gene>
    <name evidence="1" type="ORF">E2C01_063661</name>
</gene>
<protein>
    <submittedName>
        <fullName evidence="1">Uncharacterized protein</fullName>
    </submittedName>
</protein>
<accession>A0A5B7HHN5</accession>
<evidence type="ECO:0000313" key="2">
    <source>
        <dbReference type="Proteomes" id="UP000324222"/>
    </source>
</evidence>